<dbReference type="Pfam" id="PF13522">
    <property type="entry name" value="GATase_6"/>
    <property type="match status" value="1"/>
</dbReference>
<feature type="domain" description="SIS" evidence="11">
    <location>
        <begin position="280"/>
        <end position="418"/>
    </location>
</feature>
<dbReference type="EMBL" id="QMWP01000080">
    <property type="protein sequence ID" value="RLG70135.1"/>
    <property type="molecule type" value="Genomic_DNA"/>
</dbReference>
<dbReference type="Gene3D" id="3.40.50.10490">
    <property type="entry name" value="Glucose-6-phosphate isomerase like protein, domain 1"/>
    <property type="match status" value="2"/>
</dbReference>
<dbReference type="Pfam" id="PF01380">
    <property type="entry name" value="SIS"/>
    <property type="match status" value="2"/>
</dbReference>
<dbReference type="CDD" id="cd05008">
    <property type="entry name" value="SIS_GlmS_GlmD_1"/>
    <property type="match status" value="1"/>
</dbReference>
<evidence type="ECO:0000256" key="6">
    <source>
        <dbReference type="ARBA" id="ARBA00022737"/>
    </source>
</evidence>
<keyword evidence="7" id="KW-0315">Glutamine amidotransferase</keyword>
<evidence type="ECO:0000256" key="5">
    <source>
        <dbReference type="ARBA" id="ARBA00022679"/>
    </source>
</evidence>
<evidence type="ECO:0000256" key="7">
    <source>
        <dbReference type="ARBA" id="ARBA00022962"/>
    </source>
</evidence>
<dbReference type="PROSITE" id="PS51464">
    <property type="entry name" value="SIS"/>
    <property type="match status" value="2"/>
</dbReference>
<gene>
    <name evidence="12" type="primary">glmS</name>
    <name evidence="12" type="ORF">DRO04_02315</name>
</gene>
<dbReference type="Gene3D" id="3.60.20.10">
    <property type="entry name" value="Glutamine Phosphoribosylpyrophosphate, subunit 1, domain 1"/>
    <property type="match status" value="1"/>
</dbReference>
<dbReference type="InterPro" id="IPR029055">
    <property type="entry name" value="Ntn_hydrolases_N"/>
</dbReference>
<comment type="catalytic activity">
    <reaction evidence="1">
        <text>D-fructose 6-phosphate + L-glutamine = D-glucosamine 6-phosphate + L-glutamate</text>
        <dbReference type="Rhea" id="RHEA:13237"/>
        <dbReference type="ChEBI" id="CHEBI:29985"/>
        <dbReference type="ChEBI" id="CHEBI:58359"/>
        <dbReference type="ChEBI" id="CHEBI:58725"/>
        <dbReference type="ChEBI" id="CHEBI:61527"/>
        <dbReference type="EC" id="2.6.1.16"/>
    </reaction>
</comment>
<evidence type="ECO:0000313" key="12">
    <source>
        <dbReference type="EMBL" id="RLG70135.1"/>
    </source>
</evidence>
<dbReference type="InterPro" id="IPR035490">
    <property type="entry name" value="GlmS/FrlB_SIS"/>
</dbReference>
<keyword evidence="5 12" id="KW-0808">Transferase</keyword>
<dbReference type="Proteomes" id="UP000278031">
    <property type="component" value="Unassembled WGS sequence"/>
</dbReference>
<feature type="coiled-coil region" evidence="9">
    <location>
        <begin position="256"/>
        <end position="290"/>
    </location>
</feature>
<evidence type="ECO:0000259" key="10">
    <source>
        <dbReference type="PROSITE" id="PS51278"/>
    </source>
</evidence>
<dbReference type="GO" id="GO:0006047">
    <property type="term" value="P:UDP-N-acetylglucosamine metabolic process"/>
    <property type="evidence" value="ECO:0007669"/>
    <property type="project" value="TreeGrafter"/>
</dbReference>
<evidence type="ECO:0000256" key="1">
    <source>
        <dbReference type="ARBA" id="ARBA00001031"/>
    </source>
</evidence>
<dbReference type="PANTHER" id="PTHR10937:SF0">
    <property type="entry name" value="GLUTAMINE--FRUCTOSE-6-PHOSPHATE TRANSAMINASE (ISOMERIZING)"/>
    <property type="match status" value="1"/>
</dbReference>
<proteinExistence type="predicted"/>
<dbReference type="EC" id="2.6.1.16" evidence="2"/>
<dbReference type="InterPro" id="IPR047084">
    <property type="entry name" value="GFAT_N"/>
</dbReference>
<dbReference type="InterPro" id="IPR046348">
    <property type="entry name" value="SIS_dom_sf"/>
</dbReference>
<evidence type="ECO:0000256" key="9">
    <source>
        <dbReference type="SAM" id="Coils"/>
    </source>
</evidence>
<dbReference type="GO" id="GO:0006487">
    <property type="term" value="P:protein N-linked glycosylation"/>
    <property type="evidence" value="ECO:0007669"/>
    <property type="project" value="TreeGrafter"/>
</dbReference>
<comment type="function">
    <text evidence="8">Catalyzes the first step in hexosamine metabolism, converting fructose-6P into glucosamine-6P using glutamine as a nitrogen source.</text>
</comment>
<evidence type="ECO:0000256" key="2">
    <source>
        <dbReference type="ARBA" id="ARBA00012916"/>
    </source>
</evidence>
<keyword evidence="6" id="KW-0677">Repeat</keyword>
<protein>
    <recommendedName>
        <fullName evidence="3">Glutamine--fructose-6-phosphate aminotransferase [isomerizing]</fullName>
        <ecNumber evidence="2">2.6.1.16</ecNumber>
    </recommendedName>
</protein>
<evidence type="ECO:0000256" key="3">
    <source>
        <dbReference type="ARBA" id="ARBA00016090"/>
    </source>
</evidence>
<name>A0A497JI07_9ARCH</name>
<dbReference type="InterPro" id="IPR035466">
    <property type="entry name" value="GlmS/AgaS_SIS"/>
</dbReference>
<dbReference type="PANTHER" id="PTHR10937">
    <property type="entry name" value="GLUCOSAMINE--FRUCTOSE-6-PHOSPHATE AMINOTRANSFERASE, ISOMERIZING"/>
    <property type="match status" value="1"/>
</dbReference>
<dbReference type="FunFam" id="3.60.20.10:FF:000006">
    <property type="entry name" value="Glutamine--fructose-6-phosphate aminotransferase [isomerizing]"/>
    <property type="match status" value="1"/>
</dbReference>
<dbReference type="InterPro" id="IPR017932">
    <property type="entry name" value="GATase_2_dom"/>
</dbReference>
<dbReference type="GO" id="GO:0006002">
    <property type="term" value="P:fructose 6-phosphate metabolic process"/>
    <property type="evidence" value="ECO:0007669"/>
    <property type="project" value="TreeGrafter"/>
</dbReference>
<feature type="domain" description="Glutamine amidotransferase type-2" evidence="10">
    <location>
        <begin position="2"/>
        <end position="219"/>
    </location>
</feature>
<evidence type="ECO:0000256" key="4">
    <source>
        <dbReference type="ARBA" id="ARBA00022576"/>
    </source>
</evidence>
<dbReference type="NCBIfam" id="TIGR01135">
    <property type="entry name" value="glmS"/>
    <property type="match status" value="1"/>
</dbReference>
<feature type="domain" description="SIS" evidence="11">
    <location>
        <begin position="440"/>
        <end position="575"/>
    </location>
</feature>
<dbReference type="CDD" id="cd00714">
    <property type="entry name" value="GFAT"/>
    <property type="match status" value="1"/>
</dbReference>
<dbReference type="PROSITE" id="PS51278">
    <property type="entry name" value="GATASE_TYPE_2"/>
    <property type="match status" value="1"/>
</dbReference>
<dbReference type="GO" id="GO:0097367">
    <property type="term" value="F:carbohydrate derivative binding"/>
    <property type="evidence" value="ECO:0007669"/>
    <property type="project" value="InterPro"/>
</dbReference>
<accession>A0A497JI07</accession>
<dbReference type="SUPFAM" id="SSF53697">
    <property type="entry name" value="SIS domain"/>
    <property type="match status" value="1"/>
</dbReference>
<dbReference type="InterPro" id="IPR001347">
    <property type="entry name" value="SIS_dom"/>
</dbReference>
<dbReference type="InterPro" id="IPR005855">
    <property type="entry name" value="GFAT"/>
</dbReference>
<dbReference type="AlphaFoldDB" id="A0A497JI07"/>
<sequence>MCGIFGVANGCDAIGRILLEGLKALEYRGYDSAGMATLHNREILLKKDKGKIDEIDAELNFHELKGNIGIAHTRWATHGKVSKENAHPHLSCNKKIAIVHNGIIENYAELKEELIKKGHQFASETDSEVIAHLIEEELKEKDIREAFINAIKKLKGSYAIICIYAEKPNMLLAAKKDSPLIIGLGNNKTYLASDIVAFLQFTKKAIFLEDYDIVFATKDSVKIWNLKENKEVKRDILLLNWNAEEAKKCGYEHYMLKEIFEQKESCKRALMQKEEEIAKAVKLIKNSEKIFLIGCGTSFHACHAAAYLFQKAGILSFPILASEFENYKNLLNENTLIIAVSQSGETADVLQAVKIAKEKNCKVLAIVNRVGSSLTRIADLSIMMNSGPEICVLATKTFTAQLCILLMLIKKLKNEIIENKFLEEIDRILQKEYVQKIFALAEKLADKESIYLIGRDLQYSTALEAALKIKEVSYIHAEALAGGELKHGTLALIEDGTPVIVFVSEENKERIISNANEVKARGAFLIGVSAEKHKIFDFWIDVKELNEFNPIVQIIPMQLLAYKLALLKGYDPDKPRNLAKSVTVL</sequence>
<dbReference type="GO" id="GO:0004360">
    <property type="term" value="F:glutamine-fructose-6-phosphate transaminase (isomerizing) activity"/>
    <property type="evidence" value="ECO:0007669"/>
    <property type="project" value="UniProtKB-EC"/>
</dbReference>
<keyword evidence="9" id="KW-0175">Coiled coil</keyword>
<organism evidence="12 13">
    <name type="scientific">Candidatus Iainarchaeum sp</name>
    <dbReference type="NCBI Taxonomy" id="3101447"/>
    <lineage>
        <taxon>Archaea</taxon>
        <taxon>Candidatus Iainarchaeota</taxon>
        <taxon>Candidatus Iainarchaeia</taxon>
        <taxon>Candidatus Iainarchaeales</taxon>
        <taxon>Candidatus Iainarchaeaceae</taxon>
        <taxon>Candidatus Iainarchaeum</taxon>
    </lineage>
</organism>
<dbReference type="CDD" id="cd05009">
    <property type="entry name" value="SIS_GlmS_GlmD_2"/>
    <property type="match status" value="1"/>
</dbReference>
<evidence type="ECO:0000259" key="11">
    <source>
        <dbReference type="PROSITE" id="PS51464"/>
    </source>
</evidence>
<dbReference type="NCBIfam" id="NF001484">
    <property type="entry name" value="PRK00331.1"/>
    <property type="match status" value="1"/>
</dbReference>
<evidence type="ECO:0000313" key="13">
    <source>
        <dbReference type="Proteomes" id="UP000278031"/>
    </source>
</evidence>
<dbReference type="SUPFAM" id="SSF56235">
    <property type="entry name" value="N-terminal nucleophile aminohydrolases (Ntn hydrolases)"/>
    <property type="match status" value="1"/>
</dbReference>
<keyword evidence="4 12" id="KW-0032">Aminotransferase</keyword>
<evidence type="ECO:0000256" key="8">
    <source>
        <dbReference type="ARBA" id="ARBA00055466"/>
    </source>
</evidence>
<comment type="caution">
    <text evidence="12">The sequence shown here is derived from an EMBL/GenBank/DDBJ whole genome shotgun (WGS) entry which is preliminary data.</text>
</comment>
<reference evidence="12 13" key="1">
    <citation type="submission" date="2018-06" db="EMBL/GenBank/DDBJ databases">
        <title>Extensive metabolic versatility and redundancy in microbially diverse, dynamic hydrothermal sediments.</title>
        <authorList>
            <person name="Dombrowski N."/>
            <person name="Teske A."/>
            <person name="Baker B.J."/>
        </authorList>
    </citation>
    <scope>NUCLEOTIDE SEQUENCE [LARGE SCALE GENOMIC DNA]</scope>
    <source>
        <strain evidence="12">B51_G17</strain>
    </source>
</reference>